<comment type="caution">
    <text evidence="2">The sequence shown here is derived from an EMBL/GenBank/DDBJ whole genome shotgun (WGS) entry which is preliminary data.</text>
</comment>
<dbReference type="PANTHER" id="PTHR33594:SF1">
    <property type="entry name" value="HD_PDEASE DOMAIN-CONTAINING PROTEIN"/>
    <property type="match status" value="1"/>
</dbReference>
<dbReference type="RefSeq" id="WP_204706306.1">
    <property type="nucleotide sequence ID" value="NZ_JBHSZV010000004.1"/>
</dbReference>
<reference evidence="3" key="1">
    <citation type="journal article" date="2019" name="Int. J. Syst. Evol. Microbiol.">
        <title>The Global Catalogue of Microorganisms (GCM) 10K type strain sequencing project: providing services to taxonomists for standard genome sequencing and annotation.</title>
        <authorList>
            <consortium name="The Broad Institute Genomics Platform"/>
            <consortium name="The Broad Institute Genome Sequencing Center for Infectious Disease"/>
            <person name="Wu L."/>
            <person name="Ma J."/>
        </authorList>
    </citation>
    <scope>NUCLEOTIDE SEQUENCE [LARGE SCALE GENOMIC DNA]</scope>
    <source>
        <strain evidence="3">CGMCC 4.1621</strain>
    </source>
</reference>
<sequence>MSKDDVLQAISRYVYQQFANDPTGHDFFHMKRVADWSFFLAKEEGANSFVAEAAGWLHDIGDAKLFAQPKQALVDLQVFLRSLDIEAEIIDEISVAIKNVSFSKGAIPETLEGKIVQDADRLDAIGAIGIARTFAYGGVKNQLLHTEDDREATSIQHFYDKLLKLSALIHTDRAKQEAAIRHQFMEEYLGQFLQEWQSNLNSKKAGGQHE</sequence>
<dbReference type="PROSITE" id="PS51831">
    <property type="entry name" value="HD"/>
    <property type="match status" value="1"/>
</dbReference>
<keyword evidence="3" id="KW-1185">Reference proteome</keyword>
<dbReference type="CDD" id="cd00077">
    <property type="entry name" value="HDc"/>
    <property type="match status" value="1"/>
</dbReference>
<dbReference type="EMBL" id="JBHSZV010000004">
    <property type="protein sequence ID" value="MFC7060396.1"/>
    <property type="molecule type" value="Genomic_DNA"/>
</dbReference>
<evidence type="ECO:0000313" key="2">
    <source>
        <dbReference type="EMBL" id="MFC7060396.1"/>
    </source>
</evidence>
<dbReference type="Pfam" id="PF01966">
    <property type="entry name" value="HD"/>
    <property type="match status" value="1"/>
</dbReference>
<gene>
    <name evidence="2" type="ORF">ACFQIC_00735</name>
</gene>
<proteinExistence type="predicted"/>
<dbReference type="Proteomes" id="UP001596410">
    <property type="component" value="Unassembled WGS sequence"/>
</dbReference>
<evidence type="ECO:0000259" key="1">
    <source>
        <dbReference type="PROSITE" id="PS51831"/>
    </source>
</evidence>
<dbReference type="Gene3D" id="1.20.58.1910">
    <property type="match status" value="1"/>
</dbReference>
<dbReference type="InterPro" id="IPR006674">
    <property type="entry name" value="HD_domain"/>
</dbReference>
<dbReference type="InterPro" id="IPR003607">
    <property type="entry name" value="HD/PDEase_dom"/>
</dbReference>
<accession>A0ABW2EFV7</accession>
<feature type="domain" description="HD" evidence="1">
    <location>
        <begin position="26"/>
        <end position="125"/>
    </location>
</feature>
<dbReference type="SUPFAM" id="SSF109604">
    <property type="entry name" value="HD-domain/PDEase-like"/>
    <property type="match status" value="1"/>
</dbReference>
<dbReference type="SMART" id="SM00471">
    <property type="entry name" value="HDc"/>
    <property type="match status" value="1"/>
</dbReference>
<organism evidence="2 3">
    <name type="scientific">Halobacillus seohaensis</name>
    <dbReference type="NCBI Taxonomy" id="447421"/>
    <lineage>
        <taxon>Bacteria</taxon>
        <taxon>Bacillati</taxon>
        <taxon>Bacillota</taxon>
        <taxon>Bacilli</taxon>
        <taxon>Bacillales</taxon>
        <taxon>Bacillaceae</taxon>
        <taxon>Halobacillus</taxon>
    </lineage>
</organism>
<dbReference type="Gene3D" id="1.10.472.50">
    <property type="entry name" value="HD-domain/PDEase-like"/>
    <property type="match status" value="1"/>
</dbReference>
<name>A0ABW2EFV7_9BACI</name>
<evidence type="ECO:0000313" key="3">
    <source>
        <dbReference type="Proteomes" id="UP001596410"/>
    </source>
</evidence>
<protein>
    <submittedName>
        <fullName evidence="2">HD domain-containing protein</fullName>
    </submittedName>
</protein>
<dbReference type="PANTHER" id="PTHR33594">
    <property type="entry name" value="SUPERFAMILY HYDROLASE, PUTATIVE (AFU_ORTHOLOGUE AFUA_1G03035)-RELATED"/>
    <property type="match status" value="1"/>
</dbReference>